<dbReference type="Proteomes" id="UP000611459">
    <property type="component" value="Unassembled WGS sequence"/>
</dbReference>
<keyword evidence="2" id="KW-0614">Plasmid</keyword>
<sequence>MNRQDSDQYLQSTFDVGSEESADGAVGARERWLDRAARNELVDRIRELEAREKARDEVLAPAMKWLLERLGAASQHDWEVRGVVSTLDEKDPSSAVGVLLELAQHAARVAAADGKVLSFLSDYRPDLVALIIARRRNDLARLTNDWPAAALANYLRNVLVDRINCPVRTGYAHLPSIIYWAGVLERYSTDRFDILADHQSVDCDRGDTEFAEGREVALSKAHPECPYDRAQYAFKAAMWWQGYQAGYNERFFPRQ</sequence>
<evidence type="ECO:0000313" key="2">
    <source>
        <dbReference type="EMBL" id="BBA45535.1"/>
    </source>
</evidence>
<reference evidence="2" key="1">
    <citation type="journal article" date="2016" name="Biosci. Biotechnol. Biochem.">
        <title>Bioconversion of AHX to AOH by resting cells of Burkholderia contaminans CH-1.</title>
        <authorList>
            <person name="Choi J.H."/>
            <person name="Kikuchi A."/>
            <person name="Pumkaeo P."/>
            <person name="Hirai H."/>
            <person name="Tokuyama S."/>
            <person name="Kawagishi H."/>
        </authorList>
    </citation>
    <scope>NUCLEOTIDE SEQUENCE</scope>
    <source>
        <strain evidence="2">CH-1</strain>
        <plasmid evidence="2">pBC453</plasmid>
    </source>
</reference>
<dbReference type="RefSeq" id="WP_046543825.1">
    <property type="nucleotide sequence ID" value="NZ_AP018360.1"/>
</dbReference>
<dbReference type="EMBL" id="JAENIB010000007">
    <property type="protein sequence ID" value="MBK1932063.1"/>
    <property type="molecule type" value="Genomic_DNA"/>
</dbReference>
<reference evidence="2" key="2">
    <citation type="journal article" date="2017" name="Genome Announc.">
        <title>High-Quality Draft Genome Sequence of Burkholderia contaminans CH-1, a Gram-Negative Bacterium That Metabolizes 2-Azahypoxanthine, a Plant Growth-Regulating Compound.</title>
        <authorList>
            <person name="Choi J.-H."/>
            <person name="Sugiura H."/>
            <person name="Moriuchi R."/>
            <person name="Kawagishi H."/>
            <person name="Dohra H."/>
        </authorList>
    </citation>
    <scope>NUCLEOTIDE SEQUENCE</scope>
    <source>
        <strain evidence="2">CH-1</strain>
        <plasmid evidence="2">pBC453</plasmid>
    </source>
</reference>
<proteinExistence type="predicted"/>
<dbReference type="OrthoDB" id="9862756at2"/>
<reference evidence="4 5" key="4">
    <citation type="submission" date="2021-03" db="EMBL/GenBank/DDBJ databases">
        <title>Clinical course, treatment and visual outcome of an outbreak of Burkholderia contaminans endophthalmitis following cataract surgery.</title>
        <authorList>
            <person name="Lind C."/>
            <person name="Olsen K."/>
            <person name="Angelsen N.K."/>
            <person name="Krefting E.A."/>
            <person name="Fossen K."/>
            <person name="Gravningen K."/>
            <person name="Depoorter E."/>
            <person name="Vandamme P."/>
            <person name="Bertelsen G."/>
        </authorList>
    </citation>
    <scope>NUCLEOTIDE SEQUENCE [LARGE SCALE GENOMIC DNA]</scope>
    <source>
        <strain evidence="4 5">51242556</strain>
    </source>
</reference>
<evidence type="ECO:0000313" key="5">
    <source>
        <dbReference type="Proteomes" id="UP000664048"/>
    </source>
</evidence>
<protein>
    <submittedName>
        <fullName evidence="2">Uncharacterized protein</fullName>
    </submittedName>
</protein>
<accession>A0A286P6S1</accession>
<name>A0A286P6S1_9BURK</name>
<organism evidence="2">
    <name type="scientific">Burkholderia contaminans</name>
    <dbReference type="NCBI Taxonomy" id="488447"/>
    <lineage>
        <taxon>Bacteria</taxon>
        <taxon>Pseudomonadati</taxon>
        <taxon>Pseudomonadota</taxon>
        <taxon>Betaproteobacteria</taxon>
        <taxon>Burkholderiales</taxon>
        <taxon>Burkholderiaceae</taxon>
        <taxon>Burkholderia</taxon>
        <taxon>Burkholderia cepacia complex</taxon>
    </lineage>
</organism>
<dbReference type="GeneID" id="71059924"/>
<reference evidence="3" key="3">
    <citation type="submission" date="2021-01" db="EMBL/GenBank/DDBJ databases">
        <title>Outbreak of Burkholderia contaminns endophthalmitis traced to a clinical ventilation system.</title>
        <authorList>
            <person name="Lipuma J."/>
            <person name="Spilker T."/>
            <person name="Kratholm J."/>
        </authorList>
    </citation>
    <scope>NUCLEOTIDE SEQUENCE</scope>
    <source>
        <strain evidence="3">HI4954</strain>
    </source>
</reference>
<dbReference type="Proteomes" id="UP000664048">
    <property type="component" value="Unassembled WGS sequence"/>
</dbReference>
<keyword evidence="5" id="KW-1185">Reference proteome</keyword>
<feature type="region of interest" description="Disordered" evidence="1">
    <location>
        <begin position="1"/>
        <end position="23"/>
    </location>
</feature>
<dbReference type="EMBL" id="AP018360">
    <property type="protein sequence ID" value="BBA45535.1"/>
    <property type="molecule type" value="Genomic_DNA"/>
</dbReference>
<evidence type="ECO:0000313" key="3">
    <source>
        <dbReference type="EMBL" id="MBK1932063.1"/>
    </source>
</evidence>
<evidence type="ECO:0000313" key="4">
    <source>
        <dbReference type="EMBL" id="MBO1835082.1"/>
    </source>
</evidence>
<dbReference type="EMBL" id="JAGEMX010000025">
    <property type="protein sequence ID" value="MBO1835082.1"/>
    <property type="molecule type" value="Genomic_DNA"/>
</dbReference>
<dbReference type="AlphaFoldDB" id="A0A286P6S1"/>
<gene>
    <name evidence="2" type="ORF">BCCH1_80460</name>
    <name evidence="4" type="ORF">J4M89_37445</name>
    <name evidence="3" type="ORF">JIN94_19430</name>
</gene>
<evidence type="ECO:0000256" key="1">
    <source>
        <dbReference type="SAM" id="MobiDB-lite"/>
    </source>
</evidence>
<geneLocation type="plasmid" evidence="2">
    <name>pBC453</name>
</geneLocation>